<dbReference type="GO" id="GO:0005524">
    <property type="term" value="F:ATP binding"/>
    <property type="evidence" value="ECO:0007669"/>
    <property type="project" value="InterPro"/>
</dbReference>
<evidence type="ECO:0000313" key="3">
    <source>
        <dbReference type="EMBL" id="PIS09692.1"/>
    </source>
</evidence>
<dbReference type="Gene3D" id="3.30.450.90">
    <property type="match status" value="1"/>
</dbReference>
<dbReference type="PANTHER" id="PTHR30486">
    <property type="entry name" value="TWITCHING MOTILITY PROTEIN PILT"/>
    <property type="match status" value="1"/>
</dbReference>
<dbReference type="InterPro" id="IPR006321">
    <property type="entry name" value="PilT/PilU"/>
</dbReference>
<gene>
    <name evidence="3" type="ORF">COT75_00655</name>
</gene>
<protein>
    <submittedName>
        <fullName evidence="3">Type IV pili twitching motility protein PilT</fullName>
    </submittedName>
</protein>
<proteinExistence type="inferred from homology"/>
<reference evidence="4" key="1">
    <citation type="submission" date="2017-09" db="EMBL/GenBank/DDBJ databases">
        <title>Depth-based differentiation of microbial function through sediment-hosted aquifers and enrichment of novel symbionts in the deep terrestrial subsurface.</title>
        <authorList>
            <person name="Probst A.J."/>
            <person name="Ladd B."/>
            <person name="Jarett J.K."/>
            <person name="Geller-Mcgrath D.E."/>
            <person name="Sieber C.M.K."/>
            <person name="Emerson J.B."/>
            <person name="Anantharaman K."/>
            <person name="Thomas B.C."/>
            <person name="Malmstrom R."/>
            <person name="Stieglmeier M."/>
            <person name="Klingl A."/>
            <person name="Woyke T."/>
            <person name="Ryan C.M."/>
            <person name="Banfield J.F."/>
        </authorList>
    </citation>
    <scope>NUCLEOTIDE SEQUENCE [LARGE SCALE GENOMIC DNA]</scope>
</reference>
<dbReference type="CDD" id="cd01131">
    <property type="entry name" value="PilT"/>
    <property type="match status" value="1"/>
</dbReference>
<dbReference type="InterPro" id="IPR050921">
    <property type="entry name" value="T4SS_GSP_E_ATPase"/>
</dbReference>
<sequence length="354" mass="39275">MDIRELLAITVESKASDLHLLAGSAPMIRVDGALYPVKQETKLTPETSRDLVLSLLSPTQKNLLLTNKEIDFSFNFGDRGRFRVNAYFERGRMGAALRLIPNKIKGIEELNLPKICHRFTQLKSGFILVTGPTGHGKSSTLAAIIDEINTKRKEHIITIEDPIEYVYENKESIISQRELNHDTYSWTISLRSALREDPDVVLVGEMRDYETIAAALTIAETGHLVFATLHTNSASQTIDRIVDVFPEHQQAQIRMQLSNSLEAVFSQRLLPALGGGRIPACEVLLATSAVKATIREGKTHLIDNVIQTSQGMGMISLESSLAELVKIGRISREIALAWSLRPKELARLLGEGKT</sequence>
<dbReference type="PROSITE" id="PS00662">
    <property type="entry name" value="T2SP_E"/>
    <property type="match status" value="1"/>
</dbReference>
<feature type="domain" description="Bacterial type II secretion system protein E" evidence="2">
    <location>
        <begin position="194"/>
        <end position="208"/>
    </location>
</feature>
<evidence type="ECO:0000313" key="4">
    <source>
        <dbReference type="Proteomes" id="UP000230093"/>
    </source>
</evidence>
<accession>A0A2H0WAL2</accession>
<dbReference type="InterPro" id="IPR027417">
    <property type="entry name" value="P-loop_NTPase"/>
</dbReference>
<comment type="similarity">
    <text evidence="1">Belongs to the GSP E family.</text>
</comment>
<dbReference type="InterPro" id="IPR001482">
    <property type="entry name" value="T2SS/T4SS_dom"/>
</dbReference>
<dbReference type="NCBIfam" id="TIGR01420">
    <property type="entry name" value="pilT_fam"/>
    <property type="match status" value="1"/>
</dbReference>
<comment type="caution">
    <text evidence="3">The sequence shown here is derived from an EMBL/GenBank/DDBJ whole genome shotgun (WGS) entry which is preliminary data.</text>
</comment>
<dbReference type="Pfam" id="PF00437">
    <property type="entry name" value="T2SSE"/>
    <property type="match status" value="1"/>
</dbReference>
<dbReference type="Gene3D" id="3.40.50.300">
    <property type="entry name" value="P-loop containing nucleotide triphosphate hydrolases"/>
    <property type="match status" value="1"/>
</dbReference>
<dbReference type="GO" id="GO:0016887">
    <property type="term" value="F:ATP hydrolysis activity"/>
    <property type="evidence" value="ECO:0007669"/>
    <property type="project" value="InterPro"/>
</dbReference>
<evidence type="ECO:0000259" key="2">
    <source>
        <dbReference type="PROSITE" id="PS00662"/>
    </source>
</evidence>
<organism evidence="3 4">
    <name type="scientific">Candidatus Beckwithbacteria bacterium CG10_big_fil_rev_8_21_14_0_10_34_10</name>
    <dbReference type="NCBI Taxonomy" id="1974495"/>
    <lineage>
        <taxon>Bacteria</taxon>
        <taxon>Candidatus Beckwithiibacteriota</taxon>
    </lineage>
</organism>
<dbReference type="Proteomes" id="UP000230093">
    <property type="component" value="Unassembled WGS sequence"/>
</dbReference>
<evidence type="ECO:0000256" key="1">
    <source>
        <dbReference type="ARBA" id="ARBA00006611"/>
    </source>
</evidence>
<name>A0A2H0WAL2_9BACT</name>
<dbReference type="AlphaFoldDB" id="A0A2H0WAL2"/>
<dbReference type="SUPFAM" id="SSF52540">
    <property type="entry name" value="P-loop containing nucleoside triphosphate hydrolases"/>
    <property type="match status" value="1"/>
</dbReference>
<dbReference type="EMBL" id="PEZT01000001">
    <property type="protein sequence ID" value="PIS09692.1"/>
    <property type="molecule type" value="Genomic_DNA"/>
</dbReference>